<reference evidence="1 2" key="1">
    <citation type="journal article" date="2014" name="Int. J. Syst. Evol. Microbiol.">
        <title>Complete genome sequence of Corynebacterium casei LMG S-19264T (=DSM 44701T), isolated from a smear-ripened cheese.</title>
        <authorList>
            <consortium name="US DOE Joint Genome Institute (JGI-PGF)"/>
            <person name="Walter F."/>
            <person name="Albersmeier A."/>
            <person name="Kalinowski J."/>
            <person name="Ruckert C."/>
        </authorList>
    </citation>
    <scope>NUCLEOTIDE SEQUENCE [LARGE SCALE GENOMIC DNA]</scope>
    <source>
        <strain evidence="1 2">CGMCC 1.9161</strain>
    </source>
</reference>
<dbReference type="Proteomes" id="UP000600449">
    <property type="component" value="Unassembled WGS sequence"/>
</dbReference>
<proteinExistence type="predicted"/>
<evidence type="ECO:0000313" key="2">
    <source>
        <dbReference type="Proteomes" id="UP000600449"/>
    </source>
</evidence>
<name>A0A917QFQ9_9HYPH</name>
<organism evidence="1 2">
    <name type="scientific">Salinarimonas ramus</name>
    <dbReference type="NCBI Taxonomy" id="690164"/>
    <lineage>
        <taxon>Bacteria</taxon>
        <taxon>Pseudomonadati</taxon>
        <taxon>Pseudomonadota</taxon>
        <taxon>Alphaproteobacteria</taxon>
        <taxon>Hyphomicrobiales</taxon>
        <taxon>Salinarimonadaceae</taxon>
        <taxon>Salinarimonas</taxon>
    </lineage>
</organism>
<accession>A0A917QFQ9</accession>
<gene>
    <name evidence="1" type="ORF">GCM10011322_39580</name>
</gene>
<protein>
    <submittedName>
        <fullName evidence="1">Uncharacterized protein</fullName>
    </submittedName>
</protein>
<evidence type="ECO:0000313" key="1">
    <source>
        <dbReference type="EMBL" id="GGK48658.1"/>
    </source>
</evidence>
<comment type="caution">
    <text evidence="1">The sequence shown here is derived from an EMBL/GenBank/DDBJ whole genome shotgun (WGS) entry which is preliminary data.</text>
</comment>
<dbReference type="EMBL" id="BMMF01000013">
    <property type="protein sequence ID" value="GGK48658.1"/>
    <property type="molecule type" value="Genomic_DNA"/>
</dbReference>
<keyword evidence="2" id="KW-1185">Reference proteome</keyword>
<dbReference type="AlphaFoldDB" id="A0A917QFQ9"/>
<sequence length="234" mass="25270">MISARISIPALLVLGVVAGATLLPAPGSAQFGREPEACMEIATDYAGRLAGHGDIAPLVDTQAQALAALDEIAARDEVQPFDRLQEAEALLRGRDLWDAARAIRGVARTIDNSSSVVAGWRGLYCPSARPTGAAGLDGQERCDALSATFVDQLRIDNPAPREIREREAREAERQTILKARTTRTDRDDLLELWRIRTDAYDTLKVLERALVLQEAGAALLERVRDAGCLAGESS</sequence>
<dbReference type="RefSeq" id="WP_188914987.1">
    <property type="nucleotide sequence ID" value="NZ_BMMF01000013.1"/>
</dbReference>